<dbReference type="InterPro" id="IPR036249">
    <property type="entry name" value="Thioredoxin-like_sf"/>
</dbReference>
<dbReference type="PROSITE" id="PS51352">
    <property type="entry name" value="THIOREDOXIN_2"/>
    <property type="match status" value="1"/>
</dbReference>
<accession>A0A914UHJ6</accession>
<dbReference type="GO" id="GO:0007600">
    <property type="term" value="P:sensory perception"/>
    <property type="evidence" value="ECO:0007669"/>
    <property type="project" value="InterPro"/>
</dbReference>
<organism evidence="2 3">
    <name type="scientific">Plectus sambesii</name>
    <dbReference type="NCBI Taxonomy" id="2011161"/>
    <lineage>
        <taxon>Eukaryota</taxon>
        <taxon>Metazoa</taxon>
        <taxon>Ecdysozoa</taxon>
        <taxon>Nematoda</taxon>
        <taxon>Chromadorea</taxon>
        <taxon>Plectida</taxon>
        <taxon>Plectina</taxon>
        <taxon>Plectoidea</taxon>
        <taxon>Plectidae</taxon>
        <taxon>Plectus</taxon>
    </lineage>
</organism>
<dbReference type="Pfam" id="PF13905">
    <property type="entry name" value="Thioredoxin_8"/>
    <property type="match status" value="1"/>
</dbReference>
<dbReference type="InterPro" id="IPR029519">
    <property type="entry name" value="RdCVF2"/>
</dbReference>
<dbReference type="Gene3D" id="3.40.30.10">
    <property type="entry name" value="Glutaredoxin"/>
    <property type="match status" value="1"/>
</dbReference>
<dbReference type="SUPFAM" id="SSF52833">
    <property type="entry name" value="Thioredoxin-like"/>
    <property type="match status" value="1"/>
</dbReference>
<evidence type="ECO:0000313" key="3">
    <source>
        <dbReference type="WBParaSite" id="PSAMB.scaffold10100size4351.g33057.t1"/>
    </source>
</evidence>
<dbReference type="AlphaFoldDB" id="A0A914UHJ6"/>
<keyword evidence="2" id="KW-1185">Reference proteome</keyword>
<dbReference type="CDD" id="cd02964">
    <property type="entry name" value="TryX_like_family"/>
    <property type="match status" value="1"/>
</dbReference>
<evidence type="ECO:0000313" key="2">
    <source>
        <dbReference type="Proteomes" id="UP000887566"/>
    </source>
</evidence>
<proteinExistence type="predicted"/>
<dbReference type="PANTHER" id="PTHR46762">
    <property type="entry name" value="NUCLEOREDOXIN-LIKE PROTEIN 2"/>
    <property type="match status" value="1"/>
</dbReference>
<protein>
    <submittedName>
        <fullName evidence="3">Thioredoxin domain-containing protein</fullName>
    </submittedName>
</protein>
<reference evidence="3" key="1">
    <citation type="submission" date="2022-11" db="UniProtKB">
        <authorList>
            <consortium name="WormBaseParasite"/>
        </authorList>
    </citation>
    <scope>IDENTIFICATION</scope>
</reference>
<feature type="domain" description="Thioredoxin" evidence="1">
    <location>
        <begin position="1"/>
        <end position="149"/>
    </location>
</feature>
<dbReference type="PANTHER" id="PTHR46762:SF1">
    <property type="entry name" value="NUCLEOREDOXIN-LIKE PROTEIN 2"/>
    <property type="match status" value="1"/>
</dbReference>
<dbReference type="WBParaSite" id="PSAMB.scaffold10100size4351.g33057.t1">
    <property type="protein sequence ID" value="PSAMB.scaffold10100size4351.g33057.t1"/>
    <property type="gene ID" value="PSAMB.scaffold10100size4351.g33057"/>
</dbReference>
<name>A0A914UHJ6_9BILA</name>
<dbReference type="InterPro" id="IPR013766">
    <property type="entry name" value="Thioredoxin_domain"/>
</dbReference>
<dbReference type="InterPro" id="IPR012336">
    <property type="entry name" value="Thioredoxin-like_fold"/>
</dbReference>
<sequence>MAELLKGIELVKKDGSKVAAEKHLEGKLVALYFSAEWCLPCRAFTPKLKEFYEKIVGELGLNFEVVFVSQDKGEEELVGYFKEHHGDWVYIEFDSPEIEELLEKFEIKAIPTLRIVKADGTVIVAEAHSEVNAEVGRLAMSKAIPTLRIVKADGTVIVAEAHSEVNAEEKGRIDPEVLFNTWKKSAEGGD</sequence>
<dbReference type="GO" id="GO:0045494">
    <property type="term" value="P:photoreceptor cell maintenance"/>
    <property type="evidence" value="ECO:0007669"/>
    <property type="project" value="InterPro"/>
</dbReference>
<dbReference type="Proteomes" id="UP000887566">
    <property type="component" value="Unplaced"/>
</dbReference>
<evidence type="ECO:0000259" key="1">
    <source>
        <dbReference type="PROSITE" id="PS51352"/>
    </source>
</evidence>